<dbReference type="GO" id="GO:0006307">
    <property type="term" value="P:DNA alkylation repair"/>
    <property type="evidence" value="ECO:0007669"/>
    <property type="project" value="InterPro"/>
</dbReference>
<dbReference type="PANTHER" id="PTHR31212">
    <property type="entry name" value="ALPHA-KETOGLUTARATE-DEPENDENT DIOXYGENASE ALKB HOMOLOG 3"/>
    <property type="match status" value="1"/>
</dbReference>
<evidence type="ECO:0000313" key="3">
    <source>
        <dbReference type="Proteomes" id="UP000664904"/>
    </source>
</evidence>
<name>A0A975HK93_9GAMM</name>
<dbReference type="KEGG" id="pxi:J5O05_12505"/>
<protein>
    <submittedName>
        <fullName evidence="2">Alpha-ketoglutarate-dependent dioxygenase AlkB</fullName>
    </submittedName>
</protein>
<keyword evidence="2" id="KW-0223">Dioxygenase</keyword>
<accession>A0A975HK93</accession>
<feature type="domain" description="Fe2OG dioxygenase" evidence="1">
    <location>
        <begin position="96"/>
        <end position="195"/>
    </location>
</feature>
<dbReference type="PANTHER" id="PTHR31212:SF4">
    <property type="entry name" value="ALPHA-KETOGLUTARATE-DEPENDENT DIOXYGENASE ALKB HOMOLOG 3"/>
    <property type="match status" value="1"/>
</dbReference>
<dbReference type="EMBL" id="CP072133">
    <property type="protein sequence ID" value="QTH70734.1"/>
    <property type="molecule type" value="Genomic_DNA"/>
</dbReference>
<dbReference type="PROSITE" id="PS51471">
    <property type="entry name" value="FE2OG_OXY"/>
    <property type="match status" value="1"/>
</dbReference>
<dbReference type="InterPro" id="IPR032854">
    <property type="entry name" value="ALKBH3"/>
</dbReference>
<dbReference type="SUPFAM" id="SSF51197">
    <property type="entry name" value="Clavaminate synthase-like"/>
    <property type="match status" value="1"/>
</dbReference>
<dbReference type="InterPro" id="IPR005123">
    <property type="entry name" value="Oxoglu/Fe-dep_dioxygenase_dom"/>
</dbReference>
<keyword evidence="2" id="KW-0560">Oxidoreductase</keyword>
<dbReference type="RefSeq" id="WP_208842318.1">
    <property type="nucleotide sequence ID" value="NZ_CP072133.1"/>
</dbReference>
<sequence>MKLNLACDAHFHSHFIPSDCAQRVTNEITKNFDLSKPEQIRFPDGRELGVWPWKMNFLSPRLYESKEFLSHHGRSTLVFDELLGVMHAVNKLLGTEFDVCVCLYYPNGDEYIDFHSDLPAFGPTDTIASLSIGATRNFIIRDGGSKEEVLNLELENCSLLVMGEGFQTMYEHALQKNERICSDRYNFSFRKFQFSTP</sequence>
<proteinExistence type="predicted"/>
<organism evidence="2 3">
    <name type="scientific">Pseudoalteromonas xiamenensis</name>
    <dbReference type="NCBI Taxonomy" id="882626"/>
    <lineage>
        <taxon>Bacteria</taxon>
        <taxon>Pseudomonadati</taxon>
        <taxon>Pseudomonadota</taxon>
        <taxon>Gammaproteobacteria</taxon>
        <taxon>Alteromonadales</taxon>
        <taxon>Pseudoalteromonadaceae</taxon>
        <taxon>Pseudoalteromonas</taxon>
    </lineage>
</organism>
<dbReference type="AlphaFoldDB" id="A0A975HK93"/>
<dbReference type="InterPro" id="IPR027450">
    <property type="entry name" value="AlkB-like"/>
</dbReference>
<dbReference type="Gene3D" id="2.60.120.590">
    <property type="entry name" value="Alpha-ketoglutarate-dependent dioxygenase AlkB-like"/>
    <property type="match status" value="1"/>
</dbReference>
<evidence type="ECO:0000313" key="2">
    <source>
        <dbReference type="EMBL" id="QTH70734.1"/>
    </source>
</evidence>
<evidence type="ECO:0000259" key="1">
    <source>
        <dbReference type="PROSITE" id="PS51471"/>
    </source>
</evidence>
<dbReference type="InterPro" id="IPR037151">
    <property type="entry name" value="AlkB-like_sf"/>
</dbReference>
<dbReference type="GO" id="GO:0051213">
    <property type="term" value="F:dioxygenase activity"/>
    <property type="evidence" value="ECO:0007669"/>
    <property type="project" value="UniProtKB-KW"/>
</dbReference>
<reference evidence="2" key="1">
    <citation type="submission" date="2021-03" db="EMBL/GenBank/DDBJ databases">
        <title>Complete Genome of Pseudoalteromonas xiamenensis STKMTI.2, a new potential marine bacterium producing anti-Vibrio compounds.</title>
        <authorList>
            <person name="Handayani D.P."/>
            <person name="Isnansetyo A."/>
            <person name="Istiqomah I."/>
            <person name="Jumina J."/>
        </authorList>
    </citation>
    <scope>NUCLEOTIDE SEQUENCE</scope>
    <source>
        <strain evidence="2">STKMTI.2</strain>
    </source>
</reference>
<gene>
    <name evidence="2" type="ORF">J5O05_12505</name>
</gene>
<keyword evidence="3" id="KW-1185">Reference proteome</keyword>
<dbReference type="Pfam" id="PF13532">
    <property type="entry name" value="2OG-FeII_Oxy_2"/>
    <property type="match status" value="1"/>
</dbReference>
<dbReference type="Proteomes" id="UP000664904">
    <property type="component" value="Chromosome"/>
</dbReference>